<evidence type="ECO:0000313" key="1">
    <source>
        <dbReference type="EMBL" id="MFC6054200.1"/>
    </source>
</evidence>
<dbReference type="Proteomes" id="UP001596242">
    <property type="component" value="Unassembled WGS sequence"/>
</dbReference>
<reference evidence="2" key="1">
    <citation type="journal article" date="2019" name="Int. J. Syst. Evol. Microbiol.">
        <title>The Global Catalogue of Microorganisms (GCM) 10K type strain sequencing project: providing services to taxonomists for standard genome sequencing and annotation.</title>
        <authorList>
            <consortium name="The Broad Institute Genomics Platform"/>
            <consortium name="The Broad Institute Genome Sequencing Center for Infectious Disease"/>
            <person name="Wu L."/>
            <person name="Ma J."/>
        </authorList>
    </citation>
    <scope>NUCLEOTIDE SEQUENCE [LARGE SCALE GENOMIC DNA]</scope>
    <source>
        <strain evidence="2">JCM 12763</strain>
    </source>
</reference>
<dbReference type="EMBL" id="JBHSPT010000004">
    <property type="protein sequence ID" value="MFC6054200.1"/>
    <property type="molecule type" value="Genomic_DNA"/>
</dbReference>
<proteinExistence type="predicted"/>
<sequence length="42" mass="4710">MTYVILDGTLIESDWGAAVREKSSDWWFSQKHKAFGGNAYSG</sequence>
<evidence type="ECO:0000313" key="2">
    <source>
        <dbReference type="Proteomes" id="UP001596242"/>
    </source>
</evidence>
<protein>
    <submittedName>
        <fullName evidence="1">Uncharacterized protein</fullName>
    </submittedName>
</protein>
<gene>
    <name evidence="1" type="ORF">ACFP50_01475</name>
</gene>
<comment type="caution">
    <text evidence="1">The sequence shown here is derived from an EMBL/GenBank/DDBJ whole genome shotgun (WGS) entry which is preliminary data.</text>
</comment>
<organism evidence="1 2">
    <name type="scientific">Streptomyces pratens</name>
    <dbReference type="NCBI Taxonomy" id="887456"/>
    <lineage>
        <taxon>Bacteria</taxon>
        <taxon>Bacillati</taxon>
        <taxon>Actinomycetota</taxon>
        <taxon>Actinomycetes</taxon>
        <taxon>Kitasatosporales</taxon>
        <taxon>Streptomycetaceae</taxon>
        <taxon>Streptomyces</taxon>
    </lineage>
</organism>
<keyword evidence="2" id="KW-1185">Reference proteome</keyword>
<name>A0ABW1LT32_9ACTN</name>
<dbReference type="RefSeq" id="WP_276204793.1">
    <property type="nucleotide sequence ID" value="NZ_JBHSPT010000004.1"/>
</dbReference>
<accession>A0ABW1LT32</accession>